<gene>
    <name evidence="2" type="ORF">G7Y89_g1741</name>
</gene>
<accession>A0A8H4RUQ2</accession>
<evidence type="ECO:0000313" key="2">
    <source>
        <dbReference type="EMBL" id="KAF4636349.1"/>
    </source>
</evidence>
<feature type="compositionally biased region" description="Polar residues" evidence="1">
    <location>
        <begin position="52"/>
        <end position="62"/>
    </location>
</feature>
<feature type="region of interest" description="Disordered" evidence="1">
    <location>
        <begin position="1"/>
        <end position="83"/>
    </location>
</feature>
<dbReference type="AlphaFoldDB" id="A0A8H4RUQ2"/>
<evidence type="ECO:0000313" key="3">
    <source>
        <dbReference type="Proteomes" id="UP000566819"/>
    </source>
</evidence>
<comment type="caution">
    <text evidence="2">The sequence shown here is derived from an EMBL/GenBank/DDBJ whole genome shotgun (WGS) entry which is preliminary data.</text>
</comment>
<dbReference type="EMBL" id="JAAMPI010000070">
    <property type="protein sequence ID" value="KAF4636349.1"/>
    <property type="molecule type" value="Genomic_DNA"/>
</dbReference>
<sequence length="83" mass="9298">MASPQPWTKDETRIEFESKARHRRSAAEEGAPATTWSLRSLRLQMPSDEEQQTANSQVPTQSQEAEATAATQAAQPFVQRSRL</sequence>
<dbReference type="Proteomes" id="UP000566819">
    <property type="component" value="Unassembled WGS sequence"/>
</dbReference>
<protein>
    <submittedName>
        <fullName evidence="2">Uncharacterized protein</fullName>
    </submittedName>
</protein>
<keyword evidence="3" id="KW-1185">Reference proteome</keyword>
<name>A0A8H4RUQ2_9HELO</name>
<proteinExistence type="predicted"/>
<organism evidence="2 3">
    <name type="scientific">Cudoniella acicularis</name>
    <dbReference type="NCBI Taxonomy" id="354080"/>
    <lineage>
        <taxon>Eukaryota</taxon>
        <taxon>Fungi</taxon>
        <taxon>Dikarya</taxon>
        <taxon>Ascomycota</taxon>
        <taxon>Pezizomycotina</taxon>
        <taxon>Leotiomycetes</taxon>
        <taxon>Helotiales</taxon>
        <taxon>Tricladiaceae</taxon>
        <taxon>Cudoniella</taxon>
    </lineage>
</organism>
<evidence type="ECO:0000256" key="1">
    <source>
        <dbReference type="SAM" id="MobiDB-lite"/>
    </source>
</evidence>
<reference evidence="2 3" key="1">
    <citation type="submission" date="2020-03" db="EMBL/GenBank/DDBJ databases">
        <title>Draft Genome Sequence of Cudoniella acicularis.</title>
        <authorList>
            <person name="Buettner E."/>
            <person name="Kellner H."/>
        </authorList>
    </citation>
    <scope>NUCLEOTIDE SEQUENCE [LARGE SCALE GENOMIC DNA]</scope>
    <source>
        <strain evidence="2 3">DSM 108380</strain>
    </source>
</reference>
<feature type="compositionally biased region" description="Low complexity" evidence="1">
    <location>
        <begin position="63"/>
        <end position="75"/>
    </location>
</feature>
<feature type="compositionally biased region" description="Basic and acidic residues" evidence="1">
    <location>
        <begin position="8"/>
        <end position="19"/>
    </location>
</feature>